<reference evidence="1 2" key="1">
    <citation type="submission" date="2021-06" db="EMBL/GenBank/DDBJ databases">
        <title>Caerostris extrusa draft genome.</title>
        <authorList>
            <person name="Kono N."/>
            <person name="Arakawa K."/>
        </authorList>
    </citation>
    <scope>NUCLEOTIDE SEQUENCE [LARGE SCALE GENOMIC DNA]</scope>
</reference>
<accession>A0AAV4SDH5</accession>
<gene>
    <name evidence="1" type="ORF">CEXT_450391</name>
</gene>
<evidence type="ECO:0000313" key="2">
    <source>
        <dbReference type="Proteomes" id="UP001054945"/>
    </source>
</evidence>
<comment type="caution">
    <text evidence="1">The sequence shown here is derived from an EMBL/GenBank/DDBJ whole genome shotgun (WGS) entry which is preliminary data.</text>
</comment>
<sequence>MSQTGFQSQTELGSLVFSQAFACMVGQSLSFSSLASPTRCSQQESSWSLVPGSFTLNDDNSGLYHQVSSDRSILGLMGSTNF</sequence>
<name>A0AAV4SDH5_CAEEX</name>
<keyword evidence="2" id="KW-1185">Reference proteome</keyword>
<dbReference type="Proteomes" id="UP001054945">
    <property type="component" value="Unassembled WGS sequence"/>
</dbReference>
<organism evidence="1 2">
    <name type="scientific">Caerostris extrusa</name>
    <name type="common">Bark spider</name>
    <name type="synonym">Caerostris bankana</name>
    <dbReference type="NCBI Taxonomy" id="172846"/>
    <lineage>
        <taxon>Eukaryota</taxon>
        <taxon>Metazoa</taxon>
        <taxon>Ecdysozoa</taxon>
        <taxon>Arthropoda</taxon>
        <taxon>Chelicerata</taxon>
        <taxon>Arachnida</taxon>
        <taxon>Araneae</taxon>
        <taxon>Araneomorphae</taxon>
        <taxon>Entelegynae</taxon>
        <taxon>Araneoidea</taxon>
        <taxon>Araneidae</taxon>
        <taxon>Caerostris</taxon>
    </lineage>
</organism>
<protein>
    <submittedName>
        <fullName evidence="1">Uncharacterized protein</fullName>
    </submittedName>
</protein>
<dbReference type="EMBL" id="BPLR01009223">
    <property type="protein sequence ID" value="GIY30447.1"/>
    <property type="molecule type" value="Genomic_DNA"/>
</dbReference>
<dbReference type="AlphaFoldDB" id="A0AAV4SDH5"/>
<proteinExistence type="predicted"/>
<evidence type="ECO:0000313" key="1">
    <source>
        <dbReference type="EMBL" id="GIY30447.1"/>
    </source>
</evidence>